<evidence type="ECO:0000256" key="2">
    <source>
        <dbReference type="SAM" id="MobiDB-lite"/>
    </source>
</evidence>
<keyword evidence="1" id="KW-0863">Zinc-finger</keyword>
<protein>
    <submittedName>
        <fullName evidence="4">Vacuolar protein sorting-associated protein 29</fullName>
    </submittedName>
</protein>
<evidence type="ECO:0000313" key="5">
    <source>
        <dbReference type="Proteomes" id="UP001219518"/>
    </source>
</evidence>
<dbReference type="Proteomes" id="UP001219518">
    <property type="component" value="Unassembled WGS sequence"/>
</dbReference>
<name>A0AAE1HXH2_9NEOP</name>
<feature type="domain" description="SWIM-type" evidence="3">
    <location>
        <begin position="96"/>
        <end position="137"/>
    </location>
</feature>
<feature type="region of interest" description="Disordered" evidence="2">
    <location>
        <begin position="220"/>
        <end position="242"/>
    </location>
</feature>
<sequence length="287" mass="31944">MAQTRRLPLLVVDAARCVKRSLELAEYDLEGKWSRPWGRRLPVDVIVQQHQHILNMLHANNDIFARPIMERLAITYTLLGLTAYCLSTVSTVKCLQRIEIKLNLGTIYKRVEATSCSCKAGESEKCNHCIALLMFLNRVDDAADLEDLSCTNLTQQWGKLKTAALSQFEAIPLTDFCHFVAPQAIYAKGEPEVSQDLAAELSNLIVQGDAKSEIFLHSSGARPTASSKNCEPDNVTTEKQKKRWDAGRLTERLLTKEKAPCFQQLVALSKITTGILTGWPGNLLAGF</sequence>
<dbReference type="AlphaFoldDB" id="A0AAE1HXH2"/>
<comment type="caution">
    <text evidence="4">The sequence shown here is derived from an EMBL/GenBank/DDBJ whole genome shotgun (WGS) entry which is preliminary data.</text>
</comment>
<organism evidence="4 5">
    <name type="scientific">Frankliniella fusca</name>
    <dbReference type="NCBI Taxonomy" id="407009"/>
    <lineage>
        <taxon>Eukaryota</taxon>
        <taxon>Metazoa</taxon>
        <taxon>Ecdysozoa</taxon>
        <taxon>Arthropoda</taxon>
        <taxon>Hexapoda</taxon>
        <taxon>Insecta</taxon>
        <taxon>Pterygota</taxon>
        <taxon>Neoptera</taxon>
        <taxon>Paraneoptera</taxon>
        <taxon>Thysanoptera</taxon>
        <taxon>Terebrantia</taxon>
        <taxon>Thripoidea</taxon>
        <taxon>Thripidae</taxon>
        <taxon>Frankliniella</taxon>
    </lineage>
</organism>
<gene>
    <name evidence="4" type="ORF">KUF71_003664</name>
</gene>
<dbReference type="EMBL" id="JAHWGI010001401">
    <property type="protein sequence ID" value="KAK3929657.1"/>
    <property type="molecule type" value="Genomic_DNA"/>
</dbReference>
<keyword evidence="1" id="KW-0862">Zinc</keyword>
<reference evidence="4" key="2">
    <citation type="journal article" date="2023" name="BMC Genomics">
        <title>Pest status, molecular evolution, and epigenetic factors derived from the genome assembly of Frankliniella fusca, a thysanopteran phytovirus vector.</title>
        <authorList>
            <person name="Catto M.A."/>
            <person name="Labadie P.E."/>
            <person name="Jacobson A.L."/>
            <person name="Kennedy G.G."/>
            <person name="Srinivasan R."/>
            <person name="Hunt B.G."/>
        </authorList>
    </citation>
    <scope>NUCLEOTIDE SEQUENCE</scope>
    <source>
        <strain evidence="4">PL_HMW_Pooled</strain>
    </source>
</reference>
<keyword evidence="1" id="KW-0479">Metal-binding</keyword>
<feature type="compositionally biased region" description="Polar residues" evidence="2">
    <location>
        <begin position="224"/>
        <end position="235"/>
    </location>
</feature>
<reference evidence="4" key="1">
    <citation type="submission" date="2021-07" db="EMBL/GenBank/DDBJ databases">
        <authorList>
            <person name="Catto M.A."/>
            <person name="Jacobson A."/>
            <person name="Kennedy G."/>
            <person name="Labadie P."/>
            <person name="Hunt B.G."/>
            <person name="Srinivasan R."/>
        </authorList>
    </citation>
    <scope>NUCLEOTIDE SEQUENCE</scope>
    <source>
        <strain evidence="4">PL_HMW_Pooled</strain>
        <tissue evidence="4">Head</tissue>
    </source>
</reference>
<keyword evidence="5" id="KW-1185">Reference proteome</keyword>
<dbReference type="PROSITE" id="PS50966">
    <property type="entry name" value="ZF_SWIM"/>
    <property type="match status" value="1"/>
</dbReference>
<dbReference type="GO" id="GO:0008270">
    <property type="term" value="F:zinc ion binding"/>
    <property type="evidence" value="ECO:0007669"/>
    <property type="project" value="UniProtKB-KW"/>
</dbReference>
<dbReference type="InterPro" id="IPR007527">
    <property type="entry name" value="Znf_SWIM"/>
</dbReference>
<evidence type="ECO:0000259" key="3">
    <source>
        <dbReference type="PROSITE" id="PS50966"/>
    </source>
</evidence>
<evidence type="ECO:0000313" key="4">
    <source>
        <dbReference type="EMBL" id="KAK3929657.1"/>
    </source>
</evidence>
<evidence type="ECO:0000256" key="1">
    <source>
        <dbReference type="PROSITE-ProRule" id="PRU00325"/>
    </source>
</evidence>
<accession>A0AAE1HXH2</accession>
<proteinExistence type="predicted"/>